<dbReference type="GO" id="GO:0000981">
    <property type="term" value="F:DNA-binding transcription factor activity, RNA polymerase II-specific"/>
    <property type="evidence" value="ECO:0007669"/>
    <property type="project" value="InterPro"/>
</dbReference>
<evidence type="ECO:0000256" key="6">
    <source>
        <dbReference type="ARBA" id="ARBA00023230"/>
    </source>
</evidence>
<evidence type="ECO:0000256" key="3">
    <source>
        <dbReference type="ARBA" id="ARBA00023015"/>
    </source>
</evidence>
<dbReference type="PANTHER" id="PTHR46714">
    <property type="entry name" value="TRANSCRIPTIONAL ACTIVATOR HAC1"/>
    <property type="match status" value="1"/>
</dbReference>
<dbReference type="AlphaFoldDB" id="A0A8H3ISQ1"/>
<dbReference type="PANTHER" id="PTHR46714:SF6">
    <property type="entry name" value="TRANSCRIPTIONAL ACTIVATOR HAC1"/>
    <property type="match status" value="1"/>
</dbReference>
<keyword evidence="7" id="KW-0539">Nucleus</keyword>
<keyword evidence="3" id="KW-0805">Transcription regulation</keyword>
<feature type="compositionally biased region" description="Basic and acidic residues" evidence="8">
    <location>
        <begin position="109"/>
        <end position="122"/>
    </location>
</feature>
<feature type="compositionally biased region" description="Low complexity" evidence="8">
    <location>
        <begin position="206"/>
        <end position="227"/>
    </location>
</feature>
<dbReference type="SUPFAM" id="SSF57959">
    <property type="entry name" value="Leucine zipper domain"/>
    <property type="match status" value="1"/>
</dbReference>
<dbReference type="InterPro" id="IPR046347">
    <property type="entry name" value="bZIP_sf"/>
</dbReference>
<evidence type="ECO:0000256" key="7">
    <source>
        <dbReference type="ARBA" id="ARBA00023242"/>
    </source>
</evidence>
<evidence type="ECO:0000256" key="5">
    <source>
        <dbReference type="ARBA" id="ARBA00023163"/>
    </source>
</evidence>
<feature type="domain" description="BZIP" evidence="9">
    <location>
        <begin position="92"/>
        <end position="155"/>
    </location>
</feature>
<comment type="caution">
    <text evidence="10">The sequence shown here is derived from an EMBL/GenBank/DDBJ whole genome shotgun (WGS) entry which is preliminary data.</text>
</comment>
<dbReference type="GO" id="GO:0045944">
    <property type="term" value="P:positive regulation of transcription by RNA polymerase II"/>
    <property type="evidence" value="ECO:0007669"/>
    <property type="project" value="InterPro"/>
</dbReference>
<feature type="region of interest" description="Disordered" evidence="8">
    <location>
        <begin position="346"/>
        <end position="377"/>
    </location>
</feature>
<keyword evidence="5" id="KW-0804">Transcription</keyword>
<dbReference type="Gene3D" id="1.20.5.170">
    <property type="match status" value="1"/>
</dbReference>
<feature type="region of interest" description="Disordered" evidence="8">
    <location>
        <begin position="1"/>
        <end position="122"/>
    </location>
</feature>
<evidence type="ECO:0000259" key="9">
    <source>
        <dbReference type="PROSITE" id="PS50217"/>
    </source>
</evidence>
<dbReference type="InterPro" id="IPR004827">
    <property type="entry name" value="bZIP"/>
</dbReference>
<keyword evidence="4" id="KW-0238">DNA-binding</keyword>
<feature type="compositionally biased region" description="Polar residues" evidence="8">
    <location>
        <begin position="17"/>
        <end position="35"/>
    </location>
</feature>
<evidence type="ECO:0000313" key="11">
    <source>
        <dbReference type="Proteomes" id="UP000664203"/>
    </source>
</evidence>
<name>A0A8H3ISQ1_9LECA</name>
<keyword evidence="6" id="KW-0834">Unfolded protein response</keyword>
<dbReference type="SMART" id="SM00338">
    <property type="entry name" value="BRLZ"/>
    <property type="match status" value="1"/>
</dbReference>
<evidence type="ECO:0000256" key="1">
    <source>
        <dbReference type="ARBA" id="ARBA00004123"/>
    </source>
</evidence>
<feature type="region of interest" description="Disordered" evidence="8">
    <location>
        <begin position="203"/>
        <end position="227"/>
    </location>
</feature>
<feature type="compositionally biased region" description="Low complexity" evidence="8">
    <location>
        <begin position="356"/>
        <end position="370"/>
    </location>
</feature>
<comment type="subcellular location">
    <subcellularLocation>
        <location evidence="1">Nucleus</location>
    </subcellularLocation>
</comment>
<dbReference type="Proteomes" id="UP000664203">
    <property type="component" value="Unassembled WGS sequence"/>
</dbReference>
<dbReference type="InterPro" id="IPR044280">
    <property type="entry name" value="Hac1/HY5"/>
</dbReference>
<proteinExistence type="inferred from homology"/>
<comment type="similarity">
    <text evidence="2">Belongs to the bZIP family.</text>
</comment>
<dbReference type="CDD" id="cd14710">
    <property type="entry name" value="bZIP_HAC1-like"/>
    <property type="match status" value="1"/>
</dbReference>
<feature type="compositionally biased region" description="Basic and acidic residues" evidence="8">
    <location>
        <begin position="48"/>
        <end position="60"/>
    </location>
</feature>
<sequence length="377" mass="41516">MADTLSPAMAFGASDFYNPQGTISLSDTSLQNSMMTPEPTSPESSYNVKDENVEGDESKKPTKKRKSWGQELPTPKTNLPPRKRAKTEDEKEQRRIERVLRNRQAAQSSRERKRQEVEKLEGEKSFIEQQNESLKERLMTVEHEKFLLAQQVAKMTAQMEAIKRGSSGTPRVDSPPLGPDLLTREQFIKQELSDDYPFNLPTPQNSYAAPSTSYSSPSTATYSESSTPATMGLDLDALTATPDVTQHPAAMLCDLQCHCDPIIFGESSLSDVDFSSLFAVDASVEDDLHFFKDGFPASSIDDDNANGFAFDSMVDLDACQSTTAFANKPDDINPYNSEDLARQSDFYRGGHSLEDSNSSSQIAATSSAQQPIFGAPS</sequence>
<evidence type="ECO:0000313" key="10">
    <source>
        <dbReference type="EMBL" id="CAF9930308.1"/>
    </source>
</evidence>
<dbReference type="Pfam" id="PF00170">
    <property type="entry name" value="bZIP_1"/>
    <property type="match status" value="1"/>
</dbReference>
<accession>A0A8H3ISQ1</accession>
<gene>
    <name evidence="10" type="ORF">ALECFALPRED_004574</name>
</gene>
<dbReference type="EMBL" id="CAJPDR010000284">
    <property type="protein sequence ID" value="CAF9930308.1"/>
    <property type="molecule type" value="Genomic_DNA"/>
</dbReference>
<dbReference type="GO" id="GO:0003677">
    <property type="term" value="F:DNA binding"/>
    <property type="evidence" value="ECO:0007669"/>
    <property type="project" value="UniProtKB-KW"/>
</dbReference>
<dbReference type="OrthoDB" id="674948at2759"/>
<protein>
    <recommendedName>
        <fullName evidence="9">BZIP domain-containing protein</fullName>
    </recommendedName>
</protein>
<organism evidence="10 11">
    <name type="scientific">Alectoria fallacina</name>
    <dbReference type="NCBI Taxonomy" id="1903189"/>
    <lineage>
        <taxon>Eukaryota</taxon>
        <taxon>Fungi</taxon>
        <taxon>Dikarya</taxon>
        <taxon>Ascomycota</taxon>
        <taxon>Pezizomycotina</taxon>
        <taxon>Lecanoromycetes</taxon>
        <taxon>OSLEUM clade</taxon>
        <taxon>Lecanoromycetidae</taxon>
        <taxon>Lecanorales</taxon>
        <taxon>Lecanorineae</taxon>
        <taxon>Parmeliaceae</taxon>
        <taxon>Alectoria</taxon>
    </lineage>
</organism>
<reference evidence="10" key="1">
    <citation type="submission" date="2021-03" db="EMBL/GenBank/DDBJ databases">
        <authorList>
            <person name="Tagirdzhanova G."/>
        </authorList>
    </citation>
    <scope>NUCLEOTIDE SEQUENCE</scope>
</reference>
<dbReference type="GO" id="GO:0006986">
    <property type="term" value="P:response to unfolded protein"/>
    <property type="evidence" value="ECO:0007669"/>
    <property type="project" value="UniProtKB-KW"/>
</dbReference>
<evidence type="ECO:0000256" key="4">
    <source>
        <dbReference type="ARBA" id="ARBA00023125"/>
    </source>
</evidence>
<keyword evidence="11" id="KW-1185">Reference proteome</keyword>
<dbReference type="PROSITE" id="PS50217">
    <property type="entry name" value="BZIP"/>
    <property type="match status" value="1"/>
</dbReference>
<feature type="compositionally biased region" description="Basic and acidic residues" evidence="8">
    <location>
        <begin position="86"/>
        <end position="100"/>
    </location>
</feature>
<evidence type="ECO:0000256" key="2">
    <source>
        <dbReference type="ARBA" id="ARBA00007163"/>
    </source>
</evidence>
<dbReference type="GO" id="GO:0005634">
    <property type="term" value="C:nucleus"/>
    <property type="evidence" value="ECO:0007669"/>
    <property type="project" value="UniProtKB-SubCell"/>
</dbReference>
<evidence type="ECO:0000256" key="8">
    <source>
        <dbReference type="SAM" id="MobiDB-lite"/>
    </source>
</evidence>